<dbReference type="Proteomes" id="UP000290809">
    <property type="component" value="Unassembled WGS sequence"/>
</dbReference>
<organism evidence="1 2">
    <name type="scientific">Schistosoma bovis</name>
    <name type="common">Blood fluke</name>
    <dbReference type="NCBI Taxonomy" id="6184"/>
    <lineage>
        <taxon>Eukaryota</taxon>
        <taxon>Metazoa</taxon>
        <taxon>Spiralia</taxon>
        <taxon>Lophotrochozoa</taxon>
        <taxon>Platyhelminthes</taxon>
        <taxon>Trematoda</taxon>
        <taxon>Digenea</taxon>
        <taxon>Strigeidida</taxon>
        <taxon>Schistosomatoidea</taxon>
        <taxon>Schistosomatidae</taxon>
        <taxon>Schistosoma</taxon>
    </lineage>
</organism>
<sequence>MLDDSVADVTLADFQILESPCADVPFDRGPQFHLNLQCRTCESFKETFVCCDCVRKDSIFSKKSGKLSFPQNSDRIVTVRKSVNDLNRKIKVYEPILFKSVFHTFQGKVEELNAQISSLEHTIEFLTKMNVEKRKKLQRVRQAMTRCHTASQHLLKQQANLVRHFITVAQRKKLLVADLDITDGLSPDRFVCSPLHIDKENIFADCSNTSWYFDECYNIKLDGLFGKIPSLSLMSHPTVSFSSPCFVEKGEEVDEMFGLSNDDSLTLCDKQVNRFTLCRASSSDYVQSSNKLEEHDSSVGLECWELVSVTSPGEPESCETTVTNTGFMDSTQYPGPLSKVWRLAKGIMGTSELSDCDE</sequence>
<dbReference type="STRING" id="6184.A0A430QBV7"/>
<dbReference type="AlphaFoldDB" id="A0A430QBV7"/>
<reference evidence="1 2" key="1">
    <citation type="journal article" date="2019" name="PLoS Pathog.">
        <title>Genome sequence of the bovine parasite Schistosoma bovis Tanzania.</title>
        <authorList>
            <person name="Oey H."/>
            <person name="Zakrzewski M."/>
            <person name="Gobert G."/>
            <person name="Gravermann K."/>
            <person name="Stoye J."/>
            <person name="Jones M."/>
            <person name="Mcmanus D."/>
            <person name="Krause L."/>
        </authorList>
    </citation>
    <scope>NUCLEOTIDE SEQUENCE [LARGE SCALE GENOMIC DNA]</scope>
    <source>
        <strain evidence="1 2">TAN1997</strain>
    </source>
</reference>
<protein>
    <submittedName>
        <fullName evidence="1">Uncharacterized protein</fullName>
    </submittedName>
</protein>
<accession>A0A430QBV7</accession>
<comment type="caution">
    <text evidence="1">The sequence shown here is derived from an EMBL/GenBank/DDBJ whole genome shotgun (WGS) entry which is preliminary data.</text>
</comment>
<evidence type="ECO:0000313" key="1">
    <source>
        <dbReference type="EMBL" id="RTG85165.1"/>
    </source>
</evidence>
<name>A0A430QBV7_SCHBO</name>
<evidence type="ECO:0000313" key="2">
    <source>
        <dbReference type="Proteomes" id="UP000290809"/>
    </source>
</evidence>
<keyword evidence="2" id="KW-1185">Reference proteome</keyword>
<proteinExistence type="predicted"/>
<dbReference type="EMBL" id="QMKO01002026">
    <property type="protein sequence ID" value="RTG85165.1"/>
    <property type="molecule type" value="Genomic_DNA"/>
</dbReference>
<gene>
    <name evidence="1" type="ORF">DC041_0012546</name>
</gene>